<keyword evidence="4" id="KW-1133">Transmembrane helix</keyword>
<protein>
    <recommendedName>
        <fullName evidence="5">Major facilitator superfamily (MFS) profile domain-containing protein</fullName>
    </recommendedName>
</protein>
<evidence type="ECO:0000313" key="7">
    <source>
        <dbReference type="Proteomes" id="UP000559256"/>
    </source>
</evidence>
<feature type="domain" description="Major facilitator superfamily (MFS) profile" evidence="5">
    <location>
        <begin position="255"/>
        <end position="423"/>
    </location>
</feature>
<sequence>MGKKDRFALTQTIILISYSSYLSSRGVCHCTTLSTEIINMLKDPSSLAKTEKNTARLDRHGDSLGETAEDEDSGHLAIDGPDGDFRAWLMVLGLRISKLMGMMLVIDMHRAWIGSIQTGAAYFAPLVGAPICDRGYFRQNVELTGISSFVKGFSLGGTVAPVVIPQSFRKRRGLAYGLAYAGTPIGGILIPIAARNLFPQIGFAWTMRVFGFIFAALCVISCLLVKPQISTSKSEDAASTSRRKLFTLQGLTNPPYITYTLSTFVALLAAYTLPSYVGTTAISIGLSESQAFYVVSVTNGGSGAGRILGGFIADRIGSLNTQFLALILSTSMAYVWPFARSESVLVVVALFYGVGLGTYIALEADPVSRIAPPGDLGRLLGIMWAFAGVSSLLSLPIPARVNKLYGAKAMGYYTGEVLLDMDS</sequence>
<keyword evidence="4" id="KW-0812">Transmembrane</keyword>
<gene>
    <name evidence="6" type="ORF">D9758_012323</name>
</gene>
<dbReference type="InterPro" id="IPR036259">
    <property type="entry name" value="MFS_trans_sf"/>
</dbReference>
<evidence type="ECO:0000256" key="3">
    <source>
        <dbReference type="SAM" id="MobiDB-lite"/>
    </source>
</evidence>
<dbReference type="GO" id="GO:0022857">
    <property type="term" value="F:transmembrane transporter activity"/>
    <property type="evidence" value="ECO:0007669"/>
    <property type="project" value="InterPro"/>
</dbReference>
<feature type="compositionally biased region" description="Basic and acidic residues" evidence="3">
    <location>
        <begin position="52"/>
        <end position="63"/>
    </location>
</feature>
<comment type="similarity">
    <text evidence="2">Belongs to the major facilitator superfamily. Monocarboxylate porter (TC 2.A.1.13) family.</text>
</comment>
<comment type="subcellular location">
    <subcellularLocation>
        <location evidence="1">Membrane</location>
        <topology evidence="1">Multi-pass membrane protein</topology>
    </subcellularLocation>
</comment>
<feature type="transmembrane region" description="Helical" evidence="4">
    <location>
        <begin position="343"/>
        <end position="362"/>
    </location>
</feature>
<reference evidence="6 7" key="1">
    <citation type="journal article" date="2020" name="ISME J.">
        <title>Uncovering the hidden diversity of litter-decomposition mechanisms in mushroom-forming fungi.</title>
        <authorList>
            <person name="Floudas D."/>
            <person name="Bentzer J."/>
            <person name="Ahren D."/>
            <person name="Johansson T."/>
            <person name="Persson P."/>
            <person name="Tunlid A."/>
        </authorList>
    </citation>
    <scope>NUCLEOTIDE SEQUENCE [LARGE SCALE GENOMIC DNA]</scope>
    <source>
        <strain evidence="6 7">CBS 291.85</strain>
    </source>
</reference>
<feature type="transmembrane region" description="Helical" evidence="4">
    <location>
        <begin position="174"/>
        <end position="193"/>
    </location>
</feature>
<feature type="region of interest" description="Disordered" evidence="3">
    <location>
        <begin position="52"/>
        <end position="75"/>
    </location>
</feature>
<dbReference type="Proteomes" id="UP000559256">
    <property type="component" value="Unassembled WGS sequence"/>
</dbReference>
<dbReference type="EMBL" id="JAACJM010000127">
    <property type="protein sequence ID" value="KAF5344257.1"/>
    <property type="molecule type" value="Genomic_DNA"/>
</dbReference>
<dbReference type="PANTHER" id="PTHR11360:SF284">
    <property type="entry name" value="EG:103B4.3 PROTEIN-RELATED"/>
    <property type="match status" value="1"/>
</dbReference>
<dbReference type="Pfam" id="PF07690">
    <property type="entry name" value="MFS_1"/>
    <property type="match status" value="1"/>
</dbReference>
<comment type="caution">
    <text evidence="6">The sequence shown here is derived from an EMBL/GenBank/DDBJ whole genome shotgun (WGS) entry which is preliminary data.</text>
</comment>
<feature type="transmembrane region" description="Helical" evidence="4">
    <location>
        <begin position="382"/>
        <end position="401"/>
    </location>
</feature>
<feature type="transmembrane region" description="Helical" evidence="4">
    <location>
        <begin position="316"/>
        <end position="336"/>
    </location>
</feature>
<dbReference type="AlphaFoldDB" id="A0A8H5CPD3"/>
<dbReference type="PANTHER" id="PTHR11360">
    <property type="entry name" value="MONOCARBOXYLATE TRANSPORTER"/>
    <property type="match status" value="1"/>
</dbReference>
<feature type="transmembrane region" description="Helical" evidence="4">
    <location>
        <begin position="205"/>
        <end position="225"/>
    </location>
</feature>
<name>A0A8H5CPD3_9AGAR</name>
<dbReference type="SUPFAM" id="SSF103473">
    <property type="entry name" value="MFS general substrate transporter"/>
    <property type="match status" value="1"/>
</dbReference>
<proteinExistence type="inferred from homology"/>
<dbReference type="InterPro" id="IPR050327">
    <property type="entry name" value="Proton-linked_MCT"/>
</dbReference>
<keyword evidence="7" id="KW-1185">Reference proteome</keyword>
<feature type="transmembrane region" description="Helical" evidence="4">
    <location>
        <begin position="256"/>
        <end position="277"/>
    </location>
</feature>
<accession>A0A8H5CPD3</accession>
<dbReference type="GO" id="GO:0016020">
    <property type="term" value="C:membrane"/>
    <property type="evidence" value="ECO:0007669"/>
    <property type="project" value="UniProtKB-SubCell"/>
</dbReference>
<dbReference type="Gene3D" id="1.20.1250.20">
    <property type="entry name" value="MFS general substrate transporter like domains"/>
    <property type="match status" value="1"/>
</dbReference>
<evidence type="ECO:0000256" key="1">
    <source>
        <dbReference type="ARBA" id="ARBA00004141"/>
    </source>
</evidence>
<dbReference type="InterPro" id="IPR020846">
    <property type="entry name" value="MFS_dom"/>
</dbReference>
<dbReference type="PROSITE" id="PS50850">
    <property type="entry name" value="MFS"/>
    <property type="match status" value="1"/>
</dbReference>
<organism evidence="6 7">
    <name type="scientific">Tetrapyrgos nigripes</name>
    <dbReference type="NCBI Taxonomy" id="182062"/>
    <lineage>
        <taxon>Eukaryota</taxon>
        <taxon>Fungi</taxon>
        <taxon>Dikarya</taxon>
        <taxon>Basidiomycota</taxon>
        <taxon>Agaricomycotina</taxon>
        <taxon>Agaricomycetes</taxon>
        <taxon>Agaricomycetidae</taxon>
        <taxon>Agaricales</taxon>
        <taxon>Marasmiineae</taxon>
        <taxon>Marasmiaceae</taxon>
        <taxon>Tetrapyrgos</taxon>
    </lineage>
</organism>
<keyword evidence="4" id="KW-0472">Membrane</keyword>
<evidence type="ECO:0000256" key="2">
    <source>
        <dbReference type="ARBA" id="ARBA00006727"/>
    </source>
</evidence>
<evidence type="ECO:0000259" key="5">
    <source>
        <dbReference type="PROSITE" id="PS50850"/>
    </source>
</evidence>
<evidence type="ECO:0000313" key="6">
    <source>
        <dbReference type="EMBL" id="KAF5344257.1"/>
    </source>
</evidence>
<dbReference type="InterPro" id="IPR011701">
    <property type="entry name" value="MFS"/>
</dbReference>
<evidence type="ECO:0000256" key="4">
    <source>
        <dbReference type="SAM" id="Phobius"/>
    </source>
</evidence>
<dbReference type="OrthoDB" id="6509908at2759"/>